<dbReference type="Pfam" id="PF09258">
    <property type="entry name" value="Glyco_transf_64"/>
    <property type="match status" value="1"/>
</dbReference>
<dbReference type="GO" id="GO:0005789">
    <property type="term" value="C:endoplasmic reticulum membrane"/>
    <property type="evidence" value="ECO:0007669"/>
    <property type="project" value="UniProtKB-SubCell"/>
</dbReference>
<organism evidence="15 16">
    <name type="scientific">Echinococcus granulosus</name>
    <name type="common">Hydatid tapeworm</name>
    <dbReference type="NCBI Taxonomy" id="6210"/>
    <lineage>
        <taxon>Eukaryota</taxon>
        <taxon>Metazoa</taxon>
        <taxon>Spiralia</taxon>
        <taxon>Lophotrochozoa</taxon>
        <taxon>Platyhelminthes</taxon>
        <taxon>Cestoda</taxon>
        <taxon>Eucestoda</taxon>
        <taxon>Cyclophyllidea</taxon>
        <taxon>Taeniidae</taxon>
        <taxon>Echinococcus</taxon>
        <taxon>Echinococcus granulosus group</taxon>
    </lineage>
</organism>
<feature type="compositionally biased region" description="Polar residues" evidence="13">
    <location>
        <begin position="119"/>
        <end position="135"/>
    </location>
</feature>
<dbReference type="GO" id="GO:0003700">
    <property type="term" value="F:DNA-binding transcription factor activity"/>
    <property type="evidence" value="ECO:0007669"/>
    <property type="project" value="InterPro"/>
</dbReference>
<dbReference type="RefSeq" id="XP_024353378.1">
    <property type="nucleotide sequence ID" value="XM_024492183.1"/>
</dbReference>
<dbReference type="Proteomes" id="UP000019149">
    <property type="component" value="Unassembled WGS sequence"/>
</dbReference>
<dbReference type="InterPro" id="IPR004263">
    <property type="entry name" value="Exostosin"/>
</dbReference>
<protein>
    <submittedName>
        <fullName evidence="15">Exostosin-1</fullName>
    </submittedName>
</protein>
<evidence type="ECO:0000256" key="13">
    <source>
        <dbReference type="SAM" id="MobiDB-lite"/>
    </source>
</evidence>
<keyword evidence="6" id="KW-0812">Transmembrane</keyword>
<dbReference type="OMA" id="NAAVYHR"/>
<reference evidence="15 16" key="1">
    <citation type="journal article" date="2013" name="Nat. Genet.">
        <title>The genome of the hydatid tapeworm Echinococcus granulosus.</title>
        <authorList>
            <person name="Zheng H."/>
            <person name="Zhang W."/>
            <person name="Zhang L."/>
            <person name="Zhang Z."/>
            <person name="Li J."/>
            <person name="Lu G."/>
            <person name="Zhu Y."/>
            <person name="Wang Y."/>
            <person name="Huang Y."/>
            <person name="Liu J."/>
            <person name="Kang H."/>
            <person name="Chen J."/>
            <person name="Wang L."/>
            <person name="Chen A."/>
            <person name="Yu S."/>
            <person name="Gao Z."/>
            <person name="Jin L."/>
            <person name="Gu W."/>
            <person name="Wang Z."/>
            <person name="Zhao L."/>
            <person name="Shi B."/>
            <person name="Wen H."/>
            <person name="Lin R."/>
            <person name="Jones M.K."/>
            <person name="Brejova B."/>
            <person name="Vinar T."/>
            <person name="Zhao G."/>
            <person name="McManus D.P."/>
            <person name="Chen Z."/>
            <person name="Zhou Y."/>
            <person name="Wang S."/>
        </authorList>
    </citation>
    <scope>NUCLEOTIDE SEQUENCE [LARGE SCALE GENOMIC DNA]</scope>
</reference>
<name>W6UUY6_ECHGR</name>
<evidence type="ECO:0000256" key="7">
    <source>
        <dbReference type="ARBA" id="ARBA00022824"/>
    </source>
</evidence>
<keyword evidence="12" id="KW-0325">Glycoprotein</keyword>
<feature type="region of interest" description="Disordered" evidence="13">
    <location>
        <begin position="119"/>
        <end position="145"/>
    </location>
</feature>
<keyword evidence="9" id="KW-1133">Transmembrane helix</keyword>
<dbReference type="InterPro" id="IPR004827">
    <property type="entry name" value="bZIP"/>
</dbReference>
<dbReference type="GO" id="GO:0016757">
    <property type="term" value="F:glycosyltransferase activity"/>
    <property type="evidence" value="ECO:0007669"/>
    <property type="project" value="UniProtKB-KW"/>
</dbReference>
<evidence type="ECO:0000256" key="2">
    <source>
        <dbReference type="ARBA" id="ARBA00004922"/>
    </source>
</evidence>
<evidence type="ECO:0000256" key="12">
    <source>
        <dbReference type="ARBA" id="ARBA00023180"/>
    </source>
</evidence>
<keyword evidence="16" id="KW-1185">Reference proteome</keyword>
<accession>W6UUY6</accession>
<evidence type="ECO:0000313" key="16">
    <source>
        <dbReference type="Proteomes" id="UP000019149"/>
    </source>
</evidence>
<evidence type="ECO:0000256" key="10">
    <source>
        <dbReference type="ARBA" id="ARBA00023136"/>
    </source>
</evidence>
<dbReference type="EMBL" id="APAU02000014">
    <property type="protein sequence ID" value="EUB62182.1"/>
    <property type="molecule type" value="Genomic_DNA"/>
</dbReference>
<evidence type="ECO:0000256" key="8">
    <source>
        <dbReference type="ARBA" id="ARBA00022968"/>
    </source>
</evidence>
<evidence type="ECO:0000256" key="1">
    <source>
        <dbReference type="ARBA" id="ARBA00004648"/>
    </source>
</evidence>
<dbReference type="InterPro" id="IPR015338">
    <property type="entry name" value="GT64_dom"/>
</dbReference>
<dbReference type="CTD" id="36338649"/>
<dbReference type="Gene3D" id="3.90.550.10">
    <property type="entry name" value="Spore Coat Polysaccharide Biosynthesis Protein SpsA, Chain A"/>
    <property type="match status" value="1"/>
</dbReference>
<dbReference type="Pfam" id="PF03016">
    <property type="entry name" value="Exostosin_GT47"/>
    <property type="match status" value="1"/>
</dbReference>
<dbReference type="OrthoDB" id="5954868at2759"/>
<keyword evidence="11" id="KW-1015">Disulfide bond</keyword>
<dbReference type="PANTHER" id="PTHR48261">
    <property type="entry name" value="ACETYLGLUCOSAMINYLTRANSFERASE"/>
    <property type="match status" value="1"/>
</dbReference>
<gene>
    <name evidence="15" type="ORF">EGR_02934</name>
</gene>
<evidence type="ECO:0000256" key="3">
    <source>
        <dbReference type="ARBA" id="ARBA00010271"/>
    </source>
</evidence>
<comment type="similarity">
    <text evidence="3">Belongs to the glycosyltransferase 47 family.</text>
</comment>
<evidence type="ECO:0000313" key="15">
    <source>
        <dbReference type="EMBL" id="EUB62182.1"/>
    </source>
</evidence>
<dbReference type="GO" id="GO:0015012">
    <property type="term" value="P:heparan sulfate proteoglycan biosynthetic process"/>
    <property type="evidence" value="ECO:0007669"/>
    <property type="project" value="UniProtKB-ARBA"/>
</dbReference>
<dbReference type="Gene3D" id="1.20.5.170">
    <property type="match status" value="1"/>
</dbReference>
<evidence type="ECO:0000256" key="11">
    <source>
        <dbReference type="ARBA" id="ARBA00023157"/>
    </source>
</evidence>
<dbReference type="AlphaFoldDB" id="W6UUY6"/>
<keyword evidence="7" id="KW-0256">Endoplasmic reticulum</keyword>
<keyword evidence="8" id="KW-0735">Signal-anchor</keyword>
<proteinExistence type="inferred from homology"/>
<evidence type="ECO:0000256" key="6">
    <source>
        <dbReference type="ARBA" id="ARBA00022692"/>
    </source>
</evidence>
<evidence type="ECO:0000256" key="5">
    <source>
        <dbReference type="ARBA" id="ARBA00022679"/>
    </source>
</evidence>
<dbReference type="STRING" id="6210.W6UUY6"/>
<keyword evidence="4" id="KW-0328">Glycosyltransferase</keyword>
<sequence length="967" mass="109770">MFTYQDCNYSFWLNGDGECTESHSLNADMPPYQMNCEQAETSAVGALSNIYYDGHPSLPQDNASISIAMSEPPDTMCCGSTSSTDDFDFDQSYRRLVQNANSLRGDVYFQSCQHLSSKALTNQRQKPNTLSSVKTQEGAHGTNLRKTSDRDFEMERELRRLRNNEASRRSRREKKRRFLEIERRVEEMKASNKRLSDFVLELDSIIEEAKAMLLAVRTPGEPCPPALGGHLFPRLHPDFSNSFHYEASTTSDTKYHPRCTMDTCFDSSRCLKFKVYVYPDDPRAPKVSGNYQKILDAIRRSPFYTANPREACLFVPSLDTLDRDPRSFQYIPDLHRRLNRLPYWTSQPNKRSRSGMNHLLFILFPGSWPNYDIDELRMDVGNAMLARASASKVRMRTGFDISFPLVTSNYPEAGQPPRYPFTEDARVRLNLLTSFKGKRYVVGIGSETRNALYHIHNGKDIIMATTCKHLQNWNLYADARCAVDNAYYETVSYEELLHNSTFCLVPRGRRLGSFRFLEVLEAGCIPVLLANDWELPFSEVIDWSQAAVIADERTLSRLPDLLRNLPDSQIVKMREQVRFIWSSYFRSVDAIVHVTLMSIRDRLTLRQKNYDIWNRRPGGVVFSESTTINGCEYPSPSLPVKCQDDINKGFTLMITIRQPFCADFMERSGKLASVFVRSRHLKKVIIVWQCSNQLPPSTEKLSAEVFNGLPVSLSFAPLSKTQSSTTSTIPSPSNRFLPAHKDIPTIAVWSAELDVANSLNLHQIDSAYALWLQHPNRLIGFTARTHVWDSKMGAWNYFVNASSHGNFSMVLLNAAVYHRYYHTLYWSLTTPKMRETIDTLATGEDILFNCVVGYATQSAPLLLTVGGARSSVSAEAFSDLVNYMGGSTLDVNQHSQITPSVVLTYRHTCLRAFANRFSSLYNTAFANPQAGRHFGLMNSTNTSFLPLYYSNHRQSGMLFAAGITVIG</sequence>
<dbReference type="KEGG" id="egl:EGR_02934"/>
<comment type="subcellular location">
    <subcellularLocation>
        <location evidence="1">Endoplasmic reticulum membrane</location>
        <topology evidence="1">Single-pass type II membrane protein</topology>
    </subcellularLocation>
</comment>
<dbReference type="SUPFAM" id="SSF57959">
    <property type="entry name" value="Leucine zipper domain"/>
    <property type="match status" value="1"/>
</dbReference>
<keyword evidence="10" id="KW-0472">Membrane</keyword>
<comment type="caution">
    <text evidence="15">The sequence shown here is derived from an EMBL/GenBank/DDBJ whole genome shotgun (WGS) entry which is preliminary data.</text>
</comment>
<dbReference type="InterPro" id="IPR046347">
    <property type="entry name" value="bZIP_sf"/>
</dbReference>
<evidence type="ECO:0000256" key="9">
    <source>
        <dbReference type="ARBA" id="ARBA00022989"/>
    </source>
</evidence>
<comment type="pathway">
    <text evidence="2">Protein modification; protein glycosylation.</text>
</comment>
<feature type="domain" description="BZIP" evidence="14">
    <location>
        <begin position="153"/>
        <end position="216"/>
    </location>
</feature>
<dbReference type="PANTHER" id="PTHR48261:SF3">
    <property type="entry name" value="EXOSTOSIN GLYCOSYLTRANSFERASE 1"/>
    <property type="match status" value="1"/>
</dbReference>
<dbReference type="Pfam" id="PF07716">
    <property type="entry name" value="bZIP_2"/>
    <property type="match status" value="1"/>
</dbReference>
<dbReference type="PROSITE" id="PS50217">
    <property type="entry name" value="BZIP"/>
    <property type="match status" value="1"/>
</dbReference>
<evidence type="ECO:0000259" key="14">
    <source>
        <dbReference type="PROSITE" id="PS50217"/>
    </source>
</evidence>
<keyword evidence="5" id="KW-0808">Transferase</keyword>
<dbReference type="GeneID" id="36338649"/>
<dbReference type="SMART" id="SM00338">
    <property type="entry name" value="BRLZ"/>
    <property type="match status" value="1"/>
</dbReference>
<dbReference type="InterPro" id="IPR029044">
    <property type="entry name" value="Nucleotide-diphossugar_trans"/>
</dbReference>
<dbReference type="InterPro" id="IPR040911">
    <property type="entry name" value="Exostosin_GT47"/>
</dbReference>
<evidence type="ECO:0000256" key="4">
    <source>
        <dbReference type="ARBA" id="ARBA00022676"/>
    </source>
</evidence>